<proteinExistence type="predicted"/>
<gene>
    <name evidence="1" type="ORF">CAY53_04895</name>
</gene>
<dbReference type="EMBL" id="CP021255">
    <property type="protein sequence ID" value="AVD70897.1"/>
    <property type="molecule type" value="Genomic_DNA"/>
</dbReference>
<accession>A0A2L1GMR9</accession>
<dbReference type="OrthoDB" id="4366615at2"/>
<dbReference type="Proteomes" id="UP000239867">
    <property type="component" value="Chromosome"/>
</dbReference>
<protein>
    <recommendedName>
        <fullName evidence="3">VWFA domain-containing protein</fullName>
    </recommendedName>
</protein>
<organism evidence="1 2">
    <name type="scientific">Desulfobulbus oralis</name>
    <dbReference type="NCBI Taxonomy" id="1986146"/>
    <lineage>
        <taxon>Bacteria</taxon>
        <taxon>Pseudomonadati</taxon>
        <taxon>Thermodesulfobacteriota</taxon>
        <taxon>Desulfobulbia</taxon>
        <taxon>Desulfobulbales</taxon>
        <taxon>Desulfobulbaceae</taxon>
        <taxon>Desulfobulbus</taxon>
    </lineage>
</organism>
<evidence type="ECO:0000313" key="2">
    <source>
        <dbReference type="Proteomes" id="UP000239867"/>
    </source>
</evidence>
<dbReference type="KEGG" id="deo:CAY53_04895"/>
<dbReference type="AlphaFoldDB" id="A0A2L1GMR9"/>
<evidence type="ECO:0000313" key="1">
    <source>
        <dbReference type="EMBL" id="AVD70897.1"/>
    </source>
</evidence>
<reference evidence="1 2" key="1">
    <citation type="journal article" date="2018" name="MBio">
        <title>Insights into the evolution of host association through the isolation and characterization of a novel human periodontal pathobiont, Desulfobulbus oralis.</title>
        <authorList>
            <person name="Cross K.L."/>
            <person name="Chirania P."/>
            <person name="Xiong W."/>
            <person name="Beall C.J."/>
            <person name="Elkins J.G."/>
            <person name="Giannone R.J."/>
            <person name="Griffen A.L."/>
            <person name="Guss A.M."/>
            <person name="Hettich R.L."/>
            <person name="Joshi S.S."/>
            <person name="Mokrzan E.M."/>
            <person name="Martin R.K."/>
            <person name="Zhulin I.B."/>
            <person name="Leys E.J."/>
            <person name="Podar M."/>
        </authorList>
    </citation>
    <scope>NUCLEOTIDE SEQUENCE [LARGE SCALE GENOMIC DNA]</scope>
    <source>
        <strain evidence="1 2">ORNL</strain>
    </source>
</reference>
<sequence>MGSGAWTSDDYEAFAKSRGRVVDSSGAVAGSYNNQDIFRSRDISAALNPRGVIRECCDSPEHPATVPVILALDVTGSMGKAAVEVAMKLNVIMTNLYDQVKDVEFMIMGIGDMACDKRPLQMSQFESDIRIADQLEQLYFEFGGGGNGWESYSLAWYTGLHHTRLDCWQRGKKGIIITMGDEMLNPYIPVRGMMTSIQNVLGGKIDKDIDTASLYAEASRMFEIFHLHIQEGLHSFEDTKYSFSKYLDNQHLFSVDMEMISAIITKIVLRNMEQKMAMAADIGGIHQVSTDIDSQNIPIIGW</sequence>
<name>A0A2L1GMR9_9BACT</name>
<dbReference type="RefSeq" id="WP_104936180.1">
    <property type="nucleotide sequence ID" value="NZ_CP021255.1"/>
</dbReference>
<evidence type="ECO:0008006" key="3">
    <source>
        <dbReference type="Google" id="ProtNLM"/>
    </source>
</evidence>
<keyword evidence="2" id="KW-1185">Reference proteome</keyword>